<proteinExistence type="predicted"/>
<protein>
    <submittedName>
        <fullName evidence="2">Uncharacterized protein</fullName>
    </submittedName>
</protein>
<name>A0A915I9U0_ROMCU</name>
<sequence length="69" mass="7935">MAGPGIKTLFQESRRQMLTKFKNLAFISNAVPETHFIIDSFQHNSTESILAMVVLAKRYFEISLILFDE</sequence>
<organism evidence="1 2">
    <name type="scientific">Romanomermis culicivorax</name>
    <name type="common">Nematode worm</name>
    <dbReference type="NCBI Taxonomy" id="13658"/>
    <lineage>
        <taxon>Eukaryota</taxon>
        <taxon>Metazoa</taxon>
        <taxon>Ecdysozoa</taxon>
        <taxon>Nematoda</taxon>
        <taxon>Enoplea</taxon>
        <taxon>Dorylaimia</taxon>
        <taxon>Mermithida</taxon>
        <taxon>Mermithoidea</taxon>
        <taxon>Mermithidae</taxon>
        <taxon>Romanomermis</taxon>
    </lineage>
</organism>
<reference evidence="2" key="1">
    <citation type="submission" date="2022-11" db="UniProtKB">
        <authorList>
            <consortium name="WormBaseParasite"/>
        </authorList>
    </citation>
    <scope>IDENTIFICATION</scope>
</reference>
<evidence type="ECO:0000313" key="2">
    <source>
        <dbReference type="WBParaSite" id="nRc.2.0.1.t10939-RA"/>
    </source>
</evidence>
<dbReference type="Proteomes" id="UP000887565">
    <property type="component" value="Unplaced"/>
</dbReference>
<evidence type="ECO:0000313" key="1">
    <source>
        <dbReference type="Proteomes" id="UP000887565"/>
    </source>
</evidence>
<dbReference type="AlphaFoldDB" id="A0A915I9U0"/>
<accession>A0A915I9U0</accession>
<dbReference type="WBParaSite" id="nRc.2.0.1.t10939-RA">
    <property type="protein sequence ID" value="nRc.2.0.1.t10939-RA"/>
    <property type="gene ID" value="nRc.2.0.1.g10939"/>
</dbReference>
<keyword evidence="1" id="KW-1185">Reference proteome</keyword>